<feature type="domain" description="Neurotransmitter-gated ion-channel transmembrane" evidence="2">
    <location>
        <begin position="27"/>
        <end position="88"/>
    </location>
</feature>
<dbReference type="OrthoDB" id="6366994at2759"/>
<evidence type="ECO:0000313" key="3">
    <source>
        <dbReference type="EMBL" id="CDW34804.1"/>
    </source>
</evidence>
<dbReference type="GO" id="GO:0016020">
    <property type="term" value="C:membrane"/>
    <property type="evidence" value="ECO:0007669"/>
    <property type="project" value="InterPro"/>
</dbReference>
<dbReference type="EMBL" id="HACA01017443">
    <property type="protein sequence ID" value="CDW34804.1"/>
    <property type="molecule type" value="Transcribed_RNA"/>
</dbReference>
<dbReference type="SUPFAM" id="SSF90112">
    <property type="entry name" value="Neurotransmitter-gated ion-channel transmembrane pore"/>
    <property type="match status" value="1"/>
</dbReference>
<reference evidence="3" key="1">
    <citation type="submission" date="2014-05" db="EMBL/GenBank/DDBJ databases">
        <authorList>
            <person name="Chronopoulou M."/>
        </authorList>
    </citation>
    <scope>NUCLEOTIDE SEQUENCE</scope>
    <source>
        <tissue evidence="3">Whole organism</tissue>
    </source>
</reference>
<feature type="transmembrane region" description="Helical" evidence="1">
    <location>
        <begin position="95"/>
        <end position="117"/>
    </location>
</feature>
<dbReference type="Pfam" id="PF02932">
    <property type="entry name" value="Neur_chan_memb"/>
    <property type="match status" value="1"/>
</dbReference>
<organism evidence="3">
    <name type="scientific">Lepeophtheirus salmonis</name>
    <name type="common">Salmon louse</name>
    <name type="synonym">Caligus salmonis</name>
    <dbReference type="NCBI Taxonomy" id="72036"/>
    <lineage>
        <taxon>Eukaryota</taxon>
        <taxon>Metazoa</taxon>
        <taxon>Ecdysozoa</taxon>
        <taxon>Arthropoda</taxon>
        <taxon>Crustacea</taxon>
        <taxon>Multicrustacea</taxon>
        <taxon>Hexanauplia</taxon>
        <taxon>Copepoda</taxon>
        <taxon>Siphonostomatoida</taxon>
        <taxon>Caligidae</taxon>
        <taxon>Lepeophtheirus</taxon>
    </lineage>
</organism>
<dbReference type="InterPro" id="IPR036719">
    <property type="entry name" value="Neuro-gated_channel_TM_sf"/>
</dbReference>
<feature type="transmembrane region" description="Helical" evidence="1">
    <location>
        <begin position="28"/>
        <end position="45"/>
    </location>
</feature>
<dbReference type="GO" id="GO:0006811">
    <property type="term" value="P:monoatomic ion transport"/>
    <property type="evidence" value="ECO:0007669"/>
    <property type="project" value="InterPro"/>
</dbReference>
<dbReference type="InterPro" id="IPR038050">
    <property type="entry name" value="Neuro_actylchol_rec"/>
</dbReference>
<evidence type="ECO:0000259" key="2">
    <source>
        <dbReference type="Pfam" id="PF02932"/>
    </source>
</evidence>
<sequence>MASNRKRASCLVEKNGKVHWEVMLKRRVGMVTMSLVTLMALYTVVRKEVPQVSYISLLDLWMFSSMSFIVLILLHYVIISYFLSKHRNKLLPERINMIGIWGISFLFLSFCTIYWGFLIY</sequence>
<feature type="transmembrane region" description="Helical" evidence="1">
    <location>
        <begin position="60"/>
        <end position="83"/>
    </location>
</feature>
<dbReference type="AlphaFoldDB" id="A0A0K2U9A2"/>
<dbReference type="InterPro" id="IPR006029">
    <property type="entry name" value="Neurotrans-gated_channel_TM"/>
</dbReference>
<keyword evidence="1" id="KW-0812">Transmembrane</keyword>
<dbReference type="Gene3D" id="1.20.58.390">
    <property type="entry name" value="Neurotransmitter-gated ion-channel transmembrane domain"/>
    <property type="match status" value="1"/>
</dbReference>
<name>A0A0K2U9A2_LEPSM</name>
<proteinExistence type="predicted"/>
<accession>A0A0K2U9A2</accession>
<evidence type="ECO:0000256" key="1">
    <source>
        <dbReference type="SAM" id="Phobius"/>
    </source>
</evidence>
<keyword evidence="1" id="KW-1133">Transmembrane helix</keyword>
<protein>
    <recommendedName>
        <fullName evidence="2">Neurotransmitter-gated ion-channel transmembrane domain-containing protein</fullName>
    </recommendedName>
</protein>
<keyword evidence="1" id="KW-0472">Membrane</keyword>